<protein>
    <recommendedName>
        <fullName evidence="7 18">Phosphatidate cytidylyltransferase</fullName>
        <ecNumber evidence="6 18">2.7.7.41</ecNumber>
    </recommendedName>
</protein>
<feature type="transmembrane region" description="Helical" evidence="19">
    <location>
        <begin position="165"/>
        <end position="187"/>
    </location>
</feature>
<feature type="transmembrane region" description="Helical" evidence="19">
    <location>
        <begin position="97"/>
        <end position="116"/>
    </location>
</feature>
<keyword evidence="16" id="KW-0594">Phospholipid biosynthesis</keyword>
<dbReference type="UniPathway" id="UPA00557">
    <property type="reaction ID" value="UER00614"/>
</dbReference>
<dbReference type="RefSeq" id="WP_022636182.1">
    <property type="nucleotide sequence ID" value="NZ_ASJR01000004.1"/>
</dbReference>
<evidence type="ECO:0000256" key="15">
    <source>
        <dbReference type="ARBA" id="ARBA00023136"/>
    </source>
</evidence>
<comment type="catalytic activity">
    <reaction evidence="1 18">
        <text>a 1,2-diacyl-sn-glycero-3-phosphate + CTP + H(+) = a CDP-1,2-diacyl-sn-glycerol + diphosphate</text>
        <dbReference type="Rhea" id="RHEA:16229"/>
        <dbReference type="ChEBI" id="CHEBI:15378"/>
        <dbReference type="ChEBI" id="CHEBI:33019"/>
        <dbReference type="ChEBI" id="CHEBI:37563"/>
        <dbReference type="ChEBI" id="CHEBI:58332"/>
        <dbReference type="ChEBI" id="CHEBI:58608"/>
        <dbReference type="EC" id="2.7.7.41"/>
    </reaction>
</comment>
<comment type="similarity">
    <text evidence="5 18">Belongs to the CDS family.</text>
</comment>
<dbReference type="GO" id="GO:0016024">
    <property type="term" value="P:CDP-diacylglycerol biosynthetic process"/>
    <property type="evidence" value="ECO:0007669"/>
    <property type="project" value="UniProtKB-UniPathway"/>
</dbReference>
<evidence type="ECO:0000256" key="7">
    <source>
        <dbReference type="ARBA" id="ARBA00019373"/>
    </source>
</evidence>
<keyword evidence="13 19" id="KW-1133">Transmembrane helix</keyword>
<evidence type="ECO:0000256" key="17">
    <source>
        <dbReference type="ARBA" id="ARBA00023264"/>
    </source>
</evidence>
<evidence type="ECO:0000256" key="12">
    <source>
        <dbReference type="ARBA" id="ARBA00022695"/>
    </source>
</evidence>
<dbReference type="STRING" id="1313304.CALK_0661"/>
<accession>U7DBE6</accession>
<evidence type="ECO:0000256" key="16">
    <source>
        <dbReference type="ARBA" id="ARBA00023209"/>
    </source>
</evidence>
<keyword evidence="8" id="KW-1003">Cell membrane</keyword>
<dbReference type="OrthoDB" id="9799199at2"/>
<evidence type="ECO:0000256" key="4">
    <source>
        <dbReference type="ARBA" id="ARBA00005189"/>
    </source>
</evidence>
<evidence type="ECO:0000256" key="8">
    <source>
        <dbReference type="ARBA" id="ARBA00022475"/>
    </source>
</evidence>
<dbReference type="EC" id="2.7.7.41" evidence="6 18"/>
<name>U7DBE6_9BACT</name>
<dbReference type="EMBL" id="ASJR01000004">
    <property type="protein sequence ID" value="ERP38883.1"/>
    <property type="molecule type" value="Genomic_DNA"/>
</dbReference>
<sequence>MNKANLIKRVFFALWAVPLGVVATQWQINIFSSFPWAASSLVPLTPMRLVSLGIVLAAMHEYIQMLSHKFPRNRFGIYFFWIIPAMAHLFLPTPYFSTMEIILAAMIPIAVETFLFGRVDKKWERTSLSFTGLILLYLAGQQLLLFDEPSFLSLWSNGNNGRIGIVIVLGAVFIGDSAAFFTGNFFGKHKLSSISPKKTIEGSIGGLCATILIMVGGVLFFGSPASSLFLGVLLGITIGITGQVGDLIASLVKRFFNVKDSSNLIPGHGGILDRFDSLLFATPFIHSIIRIYLQ</sequence>
<evidence type="ECO:0000256" key="9">
    <source>
        <dbReference type="ARBA" id="ARBA00022516"/>
    </source>
</evidence>
<comment type="caution">
    <text evidence="20">The sequence shown here is derived from an EMBL/GenBank/DDBJ whole genome shotgun (WGS) entry which is preliminary data.</text>
</comment>
<proteinExistence type="inferred from homology"/>
<keyword evidence="14" id="KW-0443">Lipid metabolism</keyword>
<dbReference type="PATRIC" id="fig|1313304.3.peg.634"/>
<evidence type="ECO:0000256" key="19">
    <source>
        <dbReference type="SAM" id="Phobius"/>
    </source>
</evidence>
<evidence type="ECO:0000256" key="10">
    <source>
        <dbReference type="ARBA" id="ARBA00022679"/>
    </source>
</evidence>
<evidence type="ECO:0000256" key="11">
    <source>
        <dbReference type="ARBA" id="ARBA00022692"/>
    </source>
</evidence>
<evidence type="ECO:0000256" key="5">
    <source>
        <dbReference type="ARBA" id="ARBA00010185"/>
    </source>
</evidence>
<organism evidence="20 21">
    <name type="scientific">Chitinivibrio alkaliphilus ACht1</name>
    <dbReference type="NCBI Taxonomy" id="1313304"/>
    <lineage>
        <taxon>Bacteria</taxon>
        <taxon>Pseudomonadati</taxon>
        <taxon>Fibrobacterota</taxon>
        <taxon>Chitinivibrionia</taxon>
        <taxon>Chitinivibrionales</taxon>
        <taxon>Chitinivibrionaceae</taxon>
        <taxon>Chitinivibrio</taxon>
    </lineage>
</organism>
<evidence type="ECO:0000256" key="14">
    <source>
        <dbReference type="ARBA" id="ARBA00023098"/>
    </source>
</evidence>
<dbReference type="PANTHER" id="PTHR46382">
    <property type="entry name" value="PHOSPHATIDATE CYTIDYLYLTRANSFERASE"/>
    <property type="match status" value="1"/>
</dbReference>
<dbReference type="PROSITE" id="PS01315">
    <property type="entry name" value="CDS"/>
    <property type="match status" value="1"/>
</dbReference>
<evidence type="ECO:0000256" key="3">
    <source>
        <dbReference type="ARBA" id="ARBA00005119"/>
    </source>
</evidence>
<keyword evidence="12 18" id="KW-0548">Nucleotidyltransferase</keyword>
<keyword evidence="15 19" id="KW-0472">Membrane</keyword>
<feature type="transmembrane region" description="Helical" evidence="19">
    <location>
        <begin position="128"/>
        <end position="145"/>
    </location>
</feature>
<comment type="pathway">
    <text evidence="4">Lipid metabolism.</text>
</comment>
<dbReference type="AlphaFoldDB" id="U7DBE6"/>
<dbReference type="InterPro" id="IPR000374">
    <property type="entry name" value="PC_trans"/>
</dbReference>
<feature type="transmembrane region" description="Helical" evidence="19">
    <location>
        <begin position="228"/>
        <end position="252"/>
    </location>
</feature>
<comment type="subcellular location">
    <subcellularLocation>
        <location evidence="2">Cell membrane</location>
        <topology evidence="2">Multi-pass membrane protein</topology>
    </subcellularLocation>
</comment>
<evidence type="ECO:0000256" key="1">
    <source>
        <dbReference type="ARBA" id="ARBA00001698"/>
    </source>
</evidence>
<keyword evidence="17" id="KW-1208">Phospholipid metabolism</keyword>
<reference evidence="20 21" key="1">
    <citation type="journal article" date="2013" name="Environ. Microbiol.">
        <title>Genome analysis of Chitinivibrio alkaliphilus gen. nov., sp. nov., a novel extremely haloalkaliphilic anaerobic chitinolytic bacterium from the candidate phylum Termite Group 3.</title>
        <authorList>
            <person name="Sorokin D.Y."/>
            <person name="Gumerov V.M."/>
            <person name="Rakitin A.L."/>
            <person name="Beletsky A.V."/>
            <person name="Damste J.S."/>
            <person name="Muyzer G."/>
            <person name="Mardanov A.V."/>
            <person name="Ravin N.V."/>
        </authorList>
    </citation>
    <scope>NUCLEOTIDE SEQUENCE [LARGE SCALE GENOMIC DNA]</scope>
    <source>
        <strain evidence="20 21">ACht1</strain>
    </source>
</reference>
<keyword evidence="11 18" id="KW-0812">Transmembrane</keyword>
<feature type="transmembrane region" description="Helical" evidence="19">
    <location>
        <begin position="199"/>
        <end position="222"/>
    </location>
</feature>
<dbReference type="PANTHER" id="PTHR46382:SF1">
    <property type="entry name" value="PHOSPHATIDATE CYTIDYLYLTRANSFERASE"/>
    <property type="match status" value="1"/>
</dbReference>
<gene>
    <name evidence="20" type="ORF">CALK_0661</name>
</gene>
<evidence type="ECO:0000256" key="6">
    <source>
        <dbReference type="ARBA" id="ARBA00012487"/>
    </source>
</evidence>
<dbReference type="Pfam" id="PF01148">
    <property type="entry name" value="CTP_transf_1"/>
    <property type="match status" value="1"/>
</dbReference>
<keyword evidence="9" id="KW-0444">Lipid biosynthesis</keyword>
<evidence type="ECO:0000256" key="18">
    <source>
        <dbReference type="RuleBase" id="RU003938"/>
    </source>
</evidence>
<evidence type="ECO:0000256" key="13">
    <source>
        <dbReference type="ARBA" id="ARBA00022989"/>
    </source>
</evidence>
<evidence type="ECO:0000256" key="2">
    <source>
        <dbReference type="ARBA" id="ARBA00004651"/>
    </source>
</evidence>
<comment type="pathway">
    <text evidence="3 18">Phospholipid metabolism; CDP-diacylglycerol biosynthesis; CDP-diacylglycerol from sn-glycerol 3-phosphate: step 3/3.</text>
</comment>
<evidence type="ECO:0000313" key="20">
    <source>
        <dbReference type="EMBL" id="ERP38883.1"/>
    </source>
</evidence>
<keyword evidence="21" id="KW-1185">Reference proteome</keyword>
<keyword evidence="10 18" id="KW-0808">Transferase</keyword>
<dbReference type="Proteomes" id="UP000017148">
    <property type="component" value="Unassembled WGS sequence"/>
</dbReference>
<dbReference type="GO" id="GO:0005886">
    <property type="term" value="C:plasma membrane"/>
    <property type="evidence" value="ECO:0007669"/>
    <property type="project" value="UniProtKB-SubCell"/>
</dbReference>
<feature type="transmembrane region" description="Helical" evidence="19">
    <location>
        <begin position="75"/>
        <end position="91"/>
    </location>
</feature>
<dbReference type="GO" id="GO:0004605">
    <property type="term" value="F:phosphatidate cytidylyltransferase activity"/>
    <property type="evidence" value="ECO:0007669"/>
    <property type="project" value="UniProtKB-EC"/>
</dbReference>
<dbReference type="eggNOG" id="COG4589">
    <property type="taxonomic scope" value="Bacteria"/>
</dbReference>
<feature type="transmembrane region" description="Helical" evidence="19">
    <location>
        <begin position="47"/>
        <end position="63"/>
    </location>
</feature>
<evidence type="ECO:0000313" key="21">
    <source>
        <dbReference type="Proteomes" id="UP000017148"/>
    </source>
</evidence>